<protein>
    <submittedName>
        <fullName evidence="2">Protease HtpX</fullName>
    </submittedName>
</protein>
<proteinExistence type="predicted"/>
<keyword evidence="1" id="KW-0812">Transmembrane</keyword>
<comment type="caution">
    <text evidence="2">The sequence shown here is derived from an EMBL/GenBank/DDBJ whole genome shotgun (WGS) entry which is preliminary data.</text>
</comment>
<evidence type="ECO:0000313" key="2">
    <source>
        <dbReference type="EMBL" id="KJE77896.1"/>
    </source>
</evidence>
<organism evidence="2 3">
    <name type="scientific">Ferrimicrobium acidiphilum DSM 19497</name>
    <dbReference type="NCBI Taxonomy" id="1121877"/>
    <lineage>
        <taxon>Bacteria</taxon>
        <taxon>Bacillati</taxon>
        <taxon>Actinomycetota</taxon>
        <taxon>Acidimicrobiia</taxon>
        <taxon>Acidimicrobiales</taxon>
        <taxon>Acidimicrobiaceae</taxon>
        <taxon>Ferrimicrobium</taxon>
    </lineage>
</organism>
<dbReference type="STRING" id="1121877.FEAC_02680"/>
<feature type="transmembrane region" description="Helical" evidence="1">
    <location>
        <begin position="109"/>
        <end position="135"/>
    </location>
</feature>
<keyword evidence="1" id="KW-0472">Membrane</keyword>
<reference evidence="2 3" key="1">
    <citation type="submission" date="2015-01" db="EMBL/GenBank/DDBJ databases">
        <title>Draft genome of the acidophilic iron oxidizer Ferrimicrobium acidiphilum strain T23.</title>
        <authorList>
            <person name="Poehlein A."/>
            <person name="Eisen S."/>
            <person name="Schloemann M."/>
            <person name="Johnson B.D."/>
            <person name="Daniel R."/>
            <person name="Muehling M."/>
        </authorList>
    </citation>
    <scope>NUCLEOTIDE SEQUENCE [LARGE SCALE GENOMIC DNA]</scope>
    <source>
        <strain evidence="2 3">T23</strain>
    </source>
</reference>
<gene>
    <name evidence="2" type="primary">htpX</name>
    <name evidence="2" type="ORF">FEAC_02680</name>
</gene>
<keyword evidence="1" id="KW-1133">Transmembrane helix</keyword>
<keyword evidence="3" id="KW-1185">Reference proteome</keyword>
<dbReference type="GO" id="GO:0008233">
    <property type="term" value="F:peptidase activity"/>
    <property type="evidence" value="ECO:0007669"/>
    <property type="project" value="UniProtKB-KW"/>
</dbReference>
<evidence type="ECO:0000313" key="3">
    <source>
        <dbReference type="Proteomes" id="UP000032336"/>
    </source>
</evidence>
<evidence type="ECO:0000256" key="1">
    <source>
        <dbReference type="SAM" id="Phobius"/>
    </source>
</evidence>
<keyword evidence="2" id="KW-0645">Protease</keyword>
<feature type="transmembrane region" description="Helical" evidence="1">
    <location>
        <begin position="66"/>
        <end position="88"/>
    </location>
</feature>
<feature type="transmembrane region" description="Helical" evidence="1">
    <location>
        <begin position="35"/>
        <end position="60"/>
    </location>
</feature>
<dbReference type="RefSeq" id="WP_035388317.1">
    <property type="nucleotide sequence ID" value="NZ_JXUW01000002.1"/>
</dbReference>
<sequence>MRIDDYEDGVEVNSDRVLVWGYDSPNVRAARMRQVIARLVVAFIVASVIAGVVITVALGLTGVLPIEVTALAGVIIGLLFTVIATVVGPRRLGSRLPWVEPEERDRKRIDTLLSGLGFQLGISVSSVAVVAYPMVNGAVLELGRKEPVVVITTGALRELETIELEALLARELGELRLGLVGLNATVAYWDKVFHRAGRRLSDWQRAEAVLLDRLGVSVTRYPPAMAAVLEKAKSSRSITATSLPAWLWLCPVGVADLDADLALREQLLLDEIWTIGAS</sequence>
<keyword evidence="2" id="KW-0378">Hydrolase</keyword>
<dbReference type="AlphaFoldDB" id="A0A0D8FXM4"/>
<dbReference type="eggNOG" id="ENOG50324DK">
    <property type="taxonomic scope" value="Bacteria"/>
</dbReference>
<name>A0A0D8FXM4_9ACTN</name>
<dbReference type="GeneID" id="78371613"/>
<dbReference type="GO" id="GO:0006508">
    <property type="term" value="P:proteolysis"/>
    <property type="evidence" value="ECO:0007669"/>
    <property type="project" value="UniProtKB-KW"/>
</dbReference>
<dbReference type="EMBL" id="JXUW01000002">
    <property type="protein sequence ID" value="KJE77896.1"/>
    <property type="molecule type" value="Genomic_DNA"/>
</dbReference>
<dbReference type="Gene3D" id="3.30.2010.10">
    <property type="entry name" value="Metalloproteases ('zincins'), catalytic domain"/>
    <property type="match status" value="1"/>
</dbReference>
<accession>A0A0D8FXM4</accession>
<dbReference type="Proteomes" id="UP000032336">
    <property type="component" value="Unassembled WGS sequence"/>
</dbReference>